<evidence type="ECO:0000313" key="1">
    <source>
        <dbReference type="EMBL" id="VVQ03523.1"/>
    </source>
</evidence>
<name>A0A5E7TWR0_PSEFL</name>
<sequence>MSTAIEDHDSKDKRRPITFFDIWDPWRNSIIEQHRFYVEQGKNKLLSQFNNIEKEAHEAAERWLERGSEYFDPDRDDPGSFEEDAYHEGVEYHRLLSELRDQTRLSIVAGMYHSWDKELRRWLVTEIQHWHSGSNVRDAVWKATFEDIVELLVSCGLAESGAGPLQKLSACRYVVNVYKHGEGSSLEKLKAFHPEYLRVLSADGSALDASWIDHTNLLVTDQQLEDFYGAVVEFWSMIPNRVSSDTLNVPLWFAKAREKDLKLQER</sequence>
<dbReference type="RefSeq" id="WP_150793782.1">
    <property type="nucleotide sequence ID" value="NZ_CABVJG010000007.1"/>
</dbReference>
<gene>
    <name evidence="1" type="ORF">PS925_02545</name>
</gene>
<protein>
    <submittedName>
        <fullName evidence="1">Uncharacterized protein</fullName>
    </submittedName>
</protein>
<organism evidence="1 2">
    <name type="scientific">Pseudomonas fluorescens</name>
    <dbReference type="NCBI Taxonomy" id="294"/>
    <lineage>
        <taxon>Bacteria</taxon>
        <taxon>Pseudomonadati</taxon>
        <taxon>Pseudomonadota</taxon>
        <taxon>Gammaproteobacteria</taxon>
        <taxon>Pseudomonadales</taxon>
        <taxon>Pseudomonadaceae</taxon>
        <taxon>Pseudomonas</taxon>
    </lineage>
</organism>
<evidence type="ECO:0000313" key="2">
    <source>
        <dbReference type="Proteomes" id="UP000412311"/>
    </source>
</evidence>
<reference evidence="1 2" key="1">
    <citation type="submission" date="2019-09" db="EMBL/GenBank/DDBJ databases">
        <authorList>
            <person name="Chandra G."/>
            <person name="Truman W A."/>
        </authorList>
    </citation>
    <scope>NUCLEOTIDE SEQUENCE [LARGE SCALE GENOMIC DNA]</scope>
    <source>
        <strain evidence="1">PS925</strain>
    </source>
</reference>
<dbReference type="Proteomes" id="UP000412311">
    <property type="component" value="Unassembled WGS sequence"/>
</dbReference>
<proteinExistence type="predicted"/>
<accession>A0A5E7TWR0</accession>
<dbReference type="EMBL" id="CABVJG010000007">
    <property type="protein sequence ID" value="VVQ03523.1"/>
    <property type="molecule type" value="Genomic_DNA"/>
</dbReference>
<dbReference type="AlphaFoldDB" id="A0A5E7TWR0"/>